<organism evidence="1 2">
    <name type="scientific">Marasmius tenuissimus</name>
    <dbReference type="NCBI Taxonomy" id="585030"/>
    <lineage>
        <taxon>Eukaryota</taxon>
        <taxon>Fungi</taxon>
        <taxon>Dikarya</taxon>
        <taxon>Basidiomycota</taxon>
        <taxon>Agaricomycotina</taxon>
        <taxon>Agaricomycetes</taxon>
        <taxon>Agaricomycetidae</taxon>
        <taxon>Agaricales</taxon>
        <taxon>Marasmiineae</taxon>
        <taxon>Marasmiaceae</taxon>
        <taxon>Marasmius</taxon>
    </lineage>
</organism>
<keyword evidence="2" id="KW-1185">Reference proteome</keyword>
<evidence type="ECO:0000313" key="1">
    <source>
        <dbReference type="EMBL" id="KAL0057839.1"/>
    </source>
</evidence>
<accession>A0ABR2ZA90</accession>
<gene>
    <name evidence="1" type="ORF">AAF712_015508</name>
</gene>
<reference evidence="1 2" key="1">
    <citation type="submission" date="2024-05" db="EMBL/GenBank/DDBJ databases">
        <title>A draft genome resource for the thread blight pathogen Marasmius tenuissimus strain MS-2.</title>
        <authorList>
            <person name="Yulfo-Soto G.E."/>
            <person name="Baruah I.K."/>
            <person name="Amoako-Attah I."/>
            <person name="Bukari Y."/>
            <person name="Meinhardt L.W."/>
            <person name="Bailey B.A."/>
            <person name="Cohen S.P."/>
        </authorList>
    </citation>
    <scope>NUCLEOTIDE SEQUENCE [LARGE SCALE GENOMIC DNA]</scope>
    <source>
        <strain evidence="1 2">MS-2</strain>
    </source>
</reference>
<name>A0ABR2ZA90_9AGAR</name>
<protein>
    <recommendedName>
        <fullName evidence="3">F-box domain-containing protein</fullName>
    </recommendedName>
</protein>
<comment type="caution">
    <text evidence="1">The sequence shown here is derived from an EMBL/GenBank/DDBJ whole genome shotgun (WGS) entry which is preliminary data.</text>
</comment>
<evidence type="ECO:0008006" key="3">
    <source>
        <dbReference type="Google" id="ProtNLM"/>
    </source>
</evidence>
<dbReference type="Proteomes" id="UP001437256">
    <property type="component" value="Unassembled WGS sequence"/>
</dbReference>
<dbReference type="EMBL" id="JBBXMP010000423">
    <property type="protein sequence ID" value="KAL0057839.1"/>
    <property type="molecule type" value="Genomic_DNA"/>
</dbReference>
<sequence>MPSYTDTSSIPHHASSPPLFPSEILREVVVESLSDESITVASKTQRVCITRERLLTPWKDSSLRKLSQVCHQWREVVRDLPIWQDVQVIHDDIFPALPCLGLSLEDIIELAEAKGRKFAIELKIYGFGYWLHSPTFKRLLASTVGWKSFRYIANIQVPMQLTCDAMDLLEPHMTETESLVMSINEHGAVAGYTLWSLAARLAKLRCLKSLTIAWDPIRDRKVWSWGSTWQQYPAQINIQRLNVGCTPATALWMMRQCSRVEKVALFLRYEEEKAQRPVAEGTVLRLGRLQDMKLGMEQRAVDETFVTLMDTLECPQIRRFEVTWRNRVERRKR</sequence>
<evidence type="ECO:0000313" key="2">
    <source>
        <dbReference type="Proteomes" id="UP001437256"/>
    </source>
</evidence>
<proteinExistence type="predicted"/>